<feature type="region of interest" description="Disordered" evidence="1">
    <location>
        <begin position="201"/>
        <end position="223"/>
    </location>
</feature>
<dbReference type="PANTHER" id="PTHR24148">
    <property type="entry name" value="ANKYRIN REPEAT DOMAIN-CONTAINING PROTEIN 39 HOMOLOG-RELATED"/>
    <property type="match status" value="1"/>
</dbReference>
<evidence type="ECO:0000256" key="1">
    <source>
        <dbReference type="SAM" id="MobiDB-lite"/>
    </source>
</evidence>
<dbReference type="InterPro" id="IPR052895">
    <property type="entry name" value="HetReg/Transcr_Mod"/>
</dbReference>
<accession>A0A9P4TD47</accession>
<organism evidence="2 3">
    <name type="scientific">Curvularia kusanoi</name>
    <name type="common">Cochliobolus kusanoi</name>
    <dbReference type="NCBI Taxonomy" id="90978"/>
    <lineage>
        <taxon>Eukaryota</taxon>
        <taxon>Fungi</taxon>
        <taxon>Dikarya</taxon>
        <taxon>Ascomycota</taxon>
        <taxon>Pezizomycotina</taxon>
        <taxon>Dothideomycetes</taxon>
        <taxon>Pleosporomycetidae</taxon>
        <taxon>Pleosporales</taxon>
        <taxon>Pleosporineae</taxon>
        <taxon>Pleosporaceae</taxon>
        <taxon>Curvularia</taxon>
    </lineage>
</organism>
<dbReference type="AlphaFoldDB" id="A0A9P4TD47"/>
<evidence type="ECO:0000313" key="2">
    <source>
        <dbReference type="EMBL" id="KAF3000912.1"/>
    </source>
</evidence>
<proteinExistence type="predicted"/>
<evidence type="ECO:0008006" key="4">
    <source>
        <dbReference type="Google" id="ProtNLM"/>
    </source>
</evidence>
<reference evidence="2" key="1">
    <citation type="submission" date="2019-04" db="EMBL/GenBank/DDBJ databases">
        <title>Sequencing of skin fungus with MAO and IRED activity.</title>
        <authorList>
            <person name="Marsaioli A.J."/>
            <person name="Bonatto J.M.C."/>
            <person name="Reis Junior O."/>
        </authorList>
    </citation>
    <scope>NUCLEOTIDE SEQUENCE</scope>
    <source>
        <strain evidence="2">30M1</strain>
    </source>
</reference>
<gene>
    <name evidence="2" type="ORF">E8E13_008367</name>
</gene>
<comment type="caution">
    <text evidence="2">The sequence shown here is derived from an EMBL/GenBank/DDBJ whole genome shotgun (WGS) entry which is preliminary data.</text>
</comment>
<feature type="region of interest" description="Disordered" evidence="1">
    <location>
        <begin position="1"/>
        <end position="36"/>
    </location>
</feature>
<sequence length="223" mass="25203">MAQQTEPHTLPESPLEAIETSASLAKPADNSASTTDSATAYNALPLTHSKSTRVLKILPSISDQTDTIHVELQTISLDDDPPPEFCALSYVWGNPSETRHIMVNNEPFPIRGIIYYSKSELLLFVELTYKTMRQPERTIESKHRFASEFATMLSIKSKFFLELRRKIAAKAELDEESGRQRWNEKIAEELAQLALAVESSRTESKSQQVIQTLPRAEPDWRSI</sequence>
<dbReference type="PANTHER" id="PTHR24148:SF73">
    <property type="entry name" value="HET DOMAIN PROTEIN (AFU_ORTHOLOGUE AFUA_8G01020)"/>
    <property type="match status" value="1"/>
</dbReference>
<protein>
    <recommendedName>
        <fullName evidence="4">Heterokaryon incompatibility domain-containing protein</fullName>
    </recommendedName>
</protein>
<dbReference type="Proteomes" id="UP000801428">
    <property type="component" value="Unassembled WGS sequence"/>
</dbReference>
<evidence type="ECO:0000313" key="3">
    <source>
        <dbReference type="Proteomes" id="UP000801428"/>
    </source>
</evidence>
<dbReference type="OrthoDB" id="2157530at2759"/>
<keyword evidence="3" id="KW-1185">Reference proteome</keyword>
<dbReference type="EMBL" id="SWKU01000014">
    <property type="protein sequence ID" value="KAF3000912.1"/>
    <property type="molecule type" value="Genomic_DNA"/>
</dbReference>
<name>A0A9P4TD47_CURKU</name>